<gene>
    <name evidence="1" type="ORF">LCGC14_1329480</name>
</gene>
<name>A0A0F9MXW1_9ZZZZ</name>
<accession>A0A0F9MXW1</accession>
<dbReference type="EMBL" id="LAZR01008015">
    <property type="protein sequence ID" value="KKM81475.1"/>
    <property type="molecule type" value="Genomic_DNA"/>
</dbReference>
<sequence>MLIHAEIVVTPDSPTVQFREPKEQVNLDIELPKILNAQGWGLGTYFHVQFINHDRTKLIASGDFLVTENTESLHTANPEGYQPMTKTISARKAAQIGDWFYPNGVVDEVEERTEVDFEKIVKWNPGKKVHEVIVGDEVLFASAVKTEAEKFRDAA</sequence>
<protein>
    <submittedName>
        <fullName evidence="1">Uncharacterized protein</fullName>
    </submittedName>
</protein>
<evidence type="ECO:0000313" key="1">
    <source>
        <dbReference type="EMBL" id="KKM81475.1"/>
    </source>
</evidence>
<dbReference type="AlphaFoldDB" id="A0A0F9MXW1"/>
<comment type="caution">
    <text evidence="1">The sequence shown here is derived from an EMBL/GenBank/DDBJ whole genome shotgun (WGS) entry which is preliminary data.</text>
</comment>
<reference evidence="1" key="1">
    <citation type="journal article" date="2015" name="Nature">
        <title>Complex archaea that bridge the gap between prokaryotes and eukaryotes.</title>
        <authorList>
            <person name="Spang A."/>
            <person name="Saw J.H."/>
            <person name="Jorgensen S.L."/>
            <person name="Zaremba-Niedzwiedzka K."/>
            <person name="Martijn J."/>
            <person name="Lind A.E."/>
            <person name="van Eijk R."/>
            <person name="Schleper C."/>
            <person name="Guy L."/>
            <person name="Ettema T.J."/>
        </authorList>
    </citation>
    <scope>NUCLEOTIDE SEQUENCE</scope>
</reference>
<proteinExistence type="predicted"/>
<organism evidence="1">
    <name type="scientific">marine sediment metagenome</name>
    <dbReference type="NCBI Taxonomy" id="412755"/>
    <lineage>
        <taxon>unclassified sequences</taxon>
        <taxon>metagenomes</taxon>
        <taxon>ecological metagenomes</taxon>
    </lineage>
</organism>